<proteinExistence type="predicted"/>
<protein>
    <submittedName>
        <fullName evidence="1">Uncharacterized protein</fullName>
    </submittedName>
</protein>
<keyword evidence="2" id="KW-1185">Reference proteome</keyword>
<gene>
    <name evidence="1" type="ORF">OQ279_12230</name>
</gene>
<sequence length="168" mass="18815">MALLTVCTSCVKDVDLDQTDEIVLSPEAAVDLIFFDLVDEEFNVVSSSGVTAKDETRLDFLDDDYIQNDLVRADFNFRFTNTFESHLTAIIRFLSPANGVQHTVLVSIPRGSIETPSVVDYTEIINEAQINRIRRSIKVSVEVTRHDPSAVAGSLQLASKGFFYFEFK</sequence>
<organism evidence="1 2">
    <name type="scientific">Salinimicrobium profundisediminis</name>
    <dbReference type="NCBI Taxonomy" id="2994553"/>
    <lineage>
        <taxon>Bacteria</taxon>
        <taxon>Pseudomonadati</taxon>
        <taxon>Bacteroidota</taxon>
        <taxon>Flavobacteriia</taxon>
        <taxon>Flavobacteriales</taxon>
        <taxon>Flavobacteriaceae</taxon>
        <taxon>Salinimicrobium</taxon>
    </lineage>
</organism>
<reference evidence="1" key="1">
    <citation type="submission" date="2022-11" db="EMBL/GenBank/DDBJ databases">
        <title>Salinimicrobium profundisediminis sp. nov., isolated from deep-sea sediment of the Mariana Trench.</title>
        <authorList>
            <person name="Fu H."/>
        </authorList>
    </citation>
    <scope>NUCLEOTIDE SEQUENCE</scope>
    <source>
        <strain evidence="1">MT39</strain>
    </source>
</reference>
<dbReference type="Proteomes" id="UP001148482">
    <property type="component" value="Unassembled WGS sequence"/>
</dbReference>
<dbReference type="EMBL" id="JAPJDA010000019">
    <property type="protein sequence ID" value="MCX2838913.1"/>
    <property type="molecule type" value="Genomic_DNA"/>
</dbReference>
<comment type="caution">
    <text evidence="1">The sequence shown here is derived from an EMBL/GenBank/DDBJ whole genome shotgun (WGS) entry which is preliminary data.</text>
</comment>
<dbReference type="AlphaFoldDB" id="A0A9X3I1X3"/>
<evidence type="ECO:0000313" key="1">
    <source>
        <dbReference type="EMBL" id="MCX2838913.1"/>
    </source>
</evidence>
<accession>A0A9X3I1X3</accession>
<dbReference type="RefSeq" id="WP_266070223.1">
    <property type="nucleotide sequence ID" value="NZ_JAPJDA010000019.1"/>
</dbReference>
<evidence type="ECO:0000313" key="2">
    <source>
        <dbReference type="Proteomes" id="UP001148482"/>
    </source>
</evidence>
<name>A0A9X3I1X3_9FLAO</name>